<accession>A0A6A3JE16</accession>
<feature type="signal peptide" evidence="1">
    <location>
        <begin position="1"/>
        <end position="22"/>
    </location>
</feature>
<reference evidence="2 3" key="1">
    <citation type="submission" date="2018-09" db="EMBL/GenBank/DDBJ databases">
        <title>Genomic investigation of the strawberry pathogen Phytophthora fragariae indicates pathogenicity is determined by transcriptional variation in three key races.</title>
        <authorList>
            <person name="Adams T.M."/>
            <person name="Armitage A.D."/>
            <person name="Sobczyk M.K."/>
            <person name="Bates H.J."/>
            <person name="Dunwell J.M."/>
            <person name="Nellist C.F."/>
            <person name="Harrison R.J."/>
        </authorList>
    </citation>
    <scope>NUCLEOTIDE SEQUENCE [LARGE SCALE GENOMIC DNA]</scope>
    <source>
        <strain evidence="2 3">SCRP245</strain>
    </source>
</reference>
<protein>
    <recommendedName>
        <fullName evidence="4">Secreted protein</fullName>
    </recommendedName>
</protein>
<dbReference type="EMBL" id="QXFW01001463">
    <property type="protein sequence ID" value="KAE8990394.1"/>
    <property type="molecule type" value="Genomic_DNA"/>
</dbReference>
<evidence type="ECO:0000313" key="3">
    <source>
        <dbReference type="Proteomes" id="UP000460718"/>
    </source>
</evidence>
<keyword evidence="1" id="KW-0732">Signal</keyword>
<organism evidence="2 3">
    <name type="scientific">Phytophthora fragariae</name>
    <dbReference type="NCBI Taxonomy" id="53985"/>
    <lineage>
        <taxon>Eukaryota</taxon>
        <taxon>Sar</taxon>
        <taxon>Stramenopiles</taxon>
        <taxon>Oomycota</taxon>
        <taxon>Peronosporomycetes</taxon>
        <taxon>Peronosporales</taxon>
        <taxon>Peronosporaceae</taxon>
        <taxon>Phytophthora</taxon>
    </lineage>
</organism>
<proteinExistence type="predicted"/>
<sequence length="83" mass="9070">MMWGWGCLLWGWGCLLWRGGGATPHTGVAPARPSKTATKKSRCRCPRLAQKAKAKANAYVKFKQAHALGRFTVLAEQKGDGQN</sequence>
<comment type="caution">
    <text evidence="2">The sequence shown here is derived from an EMBL/GenBank/DDBJ whole genome shotgun (WGS) entry which is preliminary data.</text>
</comment>
<gene>
    <name evidence="2" type="ORF">PF011_g18380</name>
</gene>
<feature type="chain" id="PRO_5025363637" description="Secreted protein" evidence="1">
    <location>
        <begin position="23"/>
        <end position="83"/>
    </location>
</feature>
<dbReference type="AlphaFoldDB" id="A0A6A3JE16"/>
<name>A0A6A3JE16_9STRA</name>
<evidence type="ECO:0008006" key="4">
    <source>
        <dbReference type="Google" id="ProtNLM"/>
    </source>
</evidence>
<evidence type="ECO:0000256" key="1">
    <source>
        <dbReference type="SAM" id="SignalP"/>
    </source>
</evidence>
<evidence type="ECO:0000313" key="2">
    <source>
        <dbReference type="EMBL" id="KAE8990394.1"/>
    </source>
</evidence>
<dbReference type="Proteomes" id="UP000460718">
    <property type="component" value="Unassembled WGS sequence"/>
</dbReference>